<feature type="transmembrane region" description="Helical" evidence="1">
    <location>
        <begin position="6"/>
        <end position="24"/>
    </location>
</feature>
<keyword evidence="3" id="KW-1185">Reference proteome</keyword>
<dbReference type="AlphaFoldDB" id="I3E3J3"/>
<dbReference type="EMBL" id="CP007739">
    <property type="protein sequence ID" value="AIE58863.1"/>
    <property type="molecule type" value="Genomic_DNA"/>
</dbReference>
<feature type="transmembrane region" description="Helical" evidence="1">
    <location>
        <begin position="103"/>
        <end position="121"/>
    </location>
</feature>
<organism evidence="2 3">
    <name type="scientific">Bacillus methanolicus (strain MGA3 / ATCC 53907)</name>
    <dbReference type="NCBI Taxonomy" id="796606"/>
    <lineage>
        <taxon>Bacteria</taxon>
        <taxon>Bacillati</taxon>
        <taxon>Bacillota</taxon>
        <taxon>Bacilli</taxon>
        <taxon>Bacillales</taxon>
        <taxon>Bacillaceae</taxon>
        <taxon>Bacillus</taxon>
    </lineage>
</organism>
<dbReference type="Proteomes" id="UP000027602">
    <property type="component" value="Chromosome"/>
</dbReference>
<reference evidence="2 3" key="1">
    <citation type="journal article" date="2015" name="BMC Genomics">
        <title>Transcriptome analysis of thermophilic methylotrophic Bacillus methanolicus MGA3 using RNA-sequencing provides detailed insights into its previously uncharted transcriptional landscape.</title>
        <authorList>
            <person name="Irla M."/>
            <person name="Neshat A."/>
            <person name="Brautaset T."/>
            <person name="Ruckert C."/>
            <person name="Kalinowski J."/>
            <person name="Wendisch V.F."/>
        </authorList>
    </citation>
    <scope>NUCLEOTIDE SEQUENCE [LARGE SCALE GENOMIC DNA]</scope>
    <source>
        <strain evidence="3">MGA3 / ATCC 53907</strain>
    </source>
</reference>
<keyword evidence="1" id="KW-1133">Transmembrane helix</keyword>
<evidence type="ECO:0000313" key="3">
    <source>
        <dbReference type="Proteomes" id="UP000027602"/>
    </source>
</evidence>
<dbReference type="HOGENOM" id="CLU_2022105_0_0_9"/>
<dbReference type="KEGG" id="bmet:BMMGA3_01965"/>
<sequence>MKKLGSVFIVIGIFVLLFVVFTKVKTFYEQKKLVEEYTSLFFSEQSSDEPEKPIKEGQVIGILKIPKINLETPIKEGARPEDIKYSVGHCHPQALLIIWGRRIKILLSLVIVLILMESFLID</sequence>
<proteinExistence type="predicted"/>
<protein>
    <submittedName>
        <fullName evidence="2">Uncharacterized protein</fullName>
    </submittedName>
</protein>
<accession>I3E3J3</accession>
<keyword evidence="1" id="KW-0472">Membrane</keyword>
<evidence type="ECO:0000313" key="2">
    <source>
        <dbReference type="EMBL" id="AIE58863.1"/>
    </source>
</evidence>
<gene>
    <name evidence="2" type="ORF">BMMGA3_01965</name>
</gene>
<evidence type="ECO:0000256" key="1">
    <source>
        <dbReference type="SAM" id="Phobius"/>
    </source>
</evidence>
<dbReference type="InterPro" id="IPR023365">
    <property type="entry name" value="Sortase_dom-sf"/>
</dbReference>
<dbReference type="STRING" id="796606.BMMGA3_01965"/>
<name>I3E3J3_BACMM</name>
<dbReference type="OrthoDB" id="165822at2"/>
<keyword evidence="1" id="KW-0812">Transmembrane</keyword>
<dbReference type="Gene3D" id="2.40.260.10">
    <property type="entry name" value="Sortase"/>
    <property type="match status" value="1"/>
</dbReference>
<dbReference type="SUPFAM" id="SSF63817">
    <property type="entry name" value="Sortase"/>
    <property type="match status" value="1"/>
</dbReference>
<dbReference type="RefSeq" id="WP_003348307.1">
    <property type="nucleotide sequence ID" value="NZ_ADWW01000003.1"/>
</dbReference>